<evidence type="ECO:0000256" key="1">
    <source>
        <dbReference type="SAM" id="MobiDB-lite"/>
    </source>
</evidence>
<evidence type="ECO:0000313" key="3">
    <source>
        <dbReference type="Ensembl" id="ENSCINP00000026509.2"/>
    </source>
</evidence>
<evidence type="ECO:0000259" key="2">
    <source>
        <dbReference type="Pfam" id="PF04871"/>
    </source>
</evidence>
<feature type="domain" description="Uso1/p115-like vesicle tethering protein C-terminal" evidence="2">
    <location>
        <begin position="3"/>
        <end position="100"/>
    </location>
</feature>
<accession>F6WA29</accession>
<name>F6WA29_CIOIN</name>
<dbReference type="AlphaFoldDB" id="F6WA29"/>
<organism evidence="3 4">
    <name type="scientific">Ciona intestinalis</name>
    <name type="common">Transparent sea squirt</name>
    <name type="synonym">Ascidia intestinalis</name>
    <dbReference type="NCBI Taxonomy" id="7719"/>
    <lineage>
        <taxon>Eukaryota</taxon>
        <taxon>Metazoa</taxon>
        <taxon>Chordata</taxon>
        <taxon>Tunicata</taxon>
        <taxon>Ascidiacea</taxon>
        <taxon>Phlebobranchia</taxon>
        <taxon>Cionidae</taxon>
        <taxon>Ciona</taxon>
    </lineage>
</organism>
<dbReference type="Pfam" id="PF04871">
    <property type="entry name" value="Uso1_p115_C"/>
    <property type="match status" value="1"/>
</dbReference>
<feature type="compositionally biased region" description="Acidic residues" evidence="1">
    <location>
        <begin position="83"/>
        <end position="112"/>
    </location>
</feature>
<keyword evidence="4" id="KW-1185">Reference proteome</keyword>
<reference evidence="3" key="3">
    <citation type="submission" date="2025-09" db="UniProtKB">
        <authorList>
            <consortium name="Ensembl"/>
        </authorList>
    </citation>
    <scope>IDENTIFICATION</scope>
</reference>
<dbReference type="Proteomes" id="UP000008144">
    <property type="component" value="Unassembled WGS sequence"/>
</dbReference>
<protein>
    <recommendedName>
        <fullName evidence="2">Uso1/p115-like vesicle tethering protein C-terminal domain-containing protein</fullName>
    </recommendedName>
</protein>
<feature type="region of interest" description="Disordered" evidence="1">
    <location>
        <begin position="79"/>
        <end position="118"/>
    </location>
</feature>
<sequence length="118" mass="13026">MMTSQLDELRGKVGGLEVRNQMLEEKLATTLEKLSMSDRSLESSLASTSSLKKEQEDLLILLSDQDTKLEEYKTLLRGLGQEVSDDDVSDDGVDDGDDDDVKDNDVGNDDVIADEKQS</sequence>
<dbReference type="HOGENOM" id="CLU_2072294_0_0_1"/>
<dbReference type="GO" id="GO:0006886">
    <property type="term" value="P:intracellular protein transport"/>
    <property type="evidence" value="ECO:0007669"/>
    <property type="project" value="InterPro"/>
</dbReference>
<dbReference type="Ensembl" id="ENSCINT00000026755.2">
    <property type="protein sequence ID" value="ENSCINP00000026509.2"/>
    <property type="gene ID" value="ENSCING00000014738.2"/>
</dbReference>
<evidence type="ECO:0000313" key="4">
    <source>
        <dbReference type="Proteomes" id="UP000008144"/>
    </source>
</evidence>
<dbReference type="InterPro" id="IPR006955">
    <property type="entry name" value="Uso1_p115_C"/>
</dbReference>
<reference evidence="3" key="2">
    <citation type="submission" date="2025-08" db="UniProtKB">
        <authorList>
            <consortium name="Ensembl"/>
        </authorList>
    </citation>
    <scope>IDENTIFICATION</scope>
</reference>
<dbReference type="InParanoid" id="F6WA29"/>
<reference evidence="4" key="1">
    <citation type="journal article" date="2002" name="Science">
        <title>The draft genome of Ciona intestinalis: insights into chordate and vertebrate origins.</title>
        <authorList>
            <person name="Dehal P."/>
            <person name="Satou Y."/>
            <person name="Campbell R.K."/>
            <person name="Chapman J."/>
            <person name="Degnan B."/>
            <person name="De Tomaso A."/>
            <person name="Davidson B."/>
            <person name="Di Gregorio A."/>
            <person name="Gelpke M."/>
            <person name="Goodstein D.M."/>
            <person name="Harafuji N."/>
            <person name="Hastings K.E."/>
            <person name="Ho I."/>
            <person name="Hotta K."/>
            <person name="Huang W."/>
            <person name="Kawashima T."/>
            <person name="Lemaire P."/>
            <person name="Martinez D."/>
            <person name="Meinertzhagen I.A."/>
            <person name="Necula S."/>
            <person name="Nonaka M."/>
            <person name="Putnam N."/>
            <person name="Rash S."/>
            <person name="Saiga H."/>
            <person name="Satake M."/>
            <person name="Terry A."/>
            <person name="Yamada L."/>
            <person name="Wang H.G."/>
            <person name="Awazu S."/>
            <person name="Azumi K."/>
            <person name="Boore J."/>
            <person name="Branno M."/>
            <person name="Chin-Bow S."/>
            <person name="DeSantis R."/>
            <person name="Doyle S."/>
            <person name="Francino P."/>
            <person name="Keys D.N."/>
            <person name="Haga S."/>
            <person name="Hayashi H."/>
            <person name="Hino K."/>
            <person name="Imai K.S."/>
            <person name="Inaba K."/>
            <person name="Kano S."/>
            <person name="Kobayashi K."/>
            <person name="Kobayashi M."/>
            <person name="Lee B.I."/>
            <person name="Makabe K.W."/>
            <person name="Manohar C."/>
            <person name="Matassi G."/>
            <person name="Medina M."/>
            <person name="Mochizuki Y."/>
            <person name="Mount S."/>
            <person name="Morishita T."/>
            <person name="Miura S."/>
            <person name="Nakayama A."/>
            <person name="Nishizaka S."/>
            <person name="Nomoto H."/>
            <person name="Ohta F."/>
            <person name="Oishi K."/>
            <person name="Rigoutsos I."/>
            <person name="Sano M."/>
            <person name="Sasaki A."/>
            <person name="Sasakura Y."/>
            <person name="Shoguchi E."/>
            <person name="Shin-i T."/>
            <person name="Spagnuolo A."/>
            <person name="Stainier D."/>
            <person name="Suzuki M.M."/>
            <person name="Tassy O."/>
            <person name="Takatori N."/>
            <person name="Tokuoka M."/>
            <person name="Yagi K."/>
            <person name="Yoshizaki F."/>
            <person name="Wada S."/>
            <person name="Zhang C."/>
            <person name="Hyatt P.D."/>
            <person name="Larimer F."/>
            <person name="Detter C."/>
            <person name="Doggett N."/>
            <person name="Glavina T."/>
            <person name="Hawkins T."/>
            <person name="Richardson P."/>
            <person name="Lucas S."/>
            <person name="Kohara Y."/>
            <person name="Levine M."/>
            <person name="Satoh N."/>
            <person name="Rokhsar D.S."/>
        </authorList>
    </citation>
    <scope>NUCLEOTIDE SEQUENCE [LARGE SCALE GENOMIC DNA]</scope>
</reference>
<proteinExistence type="predicted"/>
<dbReference type="STRING" id="7719.ENSCINP00000026509"/>
<dbReference type="GO" id="GO:0016192">
    <property type="term" value="P:vesicle-mediated transport"/>
    <property type="evidence" value="ECO:0007669"/>
    <property type="project" value="InterPro"/>
</dbReference>